<comment type="caution">
    <text evidence="6">The sequence shown here is derived from an EMBL/GenBank/DDBJ whole genome shotgun (WGS) entry which is preliminary data.</text>
</comment>
<gene>
    <name evidence="6" type="ORF">M5S25_09790</name>
</gene>
<accession>A0ABU7QS72</accession>
<evidence type="ECO:0000313" key="7">
    <source>
        <dbReference type="Proteomes" id="UP001352533"/>
    </source>
</evidence>
<dbReference type="RefSeq" id="WP_194751862.1">
    <property type="nucleotide sequence ID" value="NZ_JACEWB010000025.1"/>
</dbReference>
<proteinExistence type="predicted"/>
<reference evidence="6 7" key="1">
    <citation type="journal article" date="2022" name="Front. Microbiol.">
        <title>Commensal bacteria contribute to the growth of multidrug-resistant Avibacterium paragallinarum in chickens.</title>
        <authorList>
            <person name="Zhu J."/>
            <person name="Chen Y."/>
            <person name="Wu Y."/>
            <person name="Wang Y."/>
            <person name="Zhu K."/>
        </authorList>
    </citation>
    <scope>NUCLEOTIDE SEQUENCE [LARGE SCALE GENOMIC DNA]</scope>
    <source>
        <strain evidence="6 7">AV12</strain>
    </source>
</reference>
<protein>
    <submittedName>
        <fullName evidence="6">VirB3 family type IV secretion system protein</fullName>
    </submittedName>
</protein>
<evidence type="ECO:0000256" key="3">
    <source>
        <dbReference type="ARBA" id="ARBA00022989"/>
    </source>
</evidence>
<evidence type="ECO:0000256" key="4">
    <source>
        <dbReference type="ARBA" id="ARBA00023136"/>
    </source>
</evidence>
<keyword evidence="4 5" id="KW-0472">Membrane</keyword>
<evidence type="ECO:0000256" key="1">
    <source>
        <dbReference type="ARBA" id="ARBA00004370"/>
    </source>
</evidence>
<feature type="transmembrane region" description="Helical" evidence="5">
    <location>
        <begin position="20"/>
        <end position="41"/>
    </location>
</feature>
<feature type="transmembrane region" description="Helical" evidence="5">
    <location>
        <begin position="47"/>
        <end position="65"/>
    </location>
</feature>
<keyword evidence="2 5" id="KW-0812">Transmembrane</keyword>
<dbReference type="Pfam" id="PF05101">
    <property type="entry name" value="VirB3"/>
    <property type="match status" value="1"/>
</dbReference>
<organism evidence="6 7">
    <name type="scientific">Avibacterium paragallinarum</name>
    <name type="common">Haemophilus gallinarum</name>
    <dbReference type="NCBI Taxonomy" id="728"/>
    <lineage>
        <taxon>Bacteria</taxon>
        <taxon>Pseudomonadati</taxon>
        <taxon>Pseudomonadota</taxon>
        <taxon>Gammaproteobacteria</taxon>
        <taxon>Pasteurellales</taxon>
        <taxon>Pasteurellaceae</taxon>
        <taxon>Avibacterium</taxon>
    </lineage>
</organism>
<name>A0ABU7QS72_AVIPA</name>
<dbReference type="InterPro" id="IPR007792">
    <property type="entry name" value="T4SS_VirB3/TrbD/AvhB"/>
</dbReference>
<keyword evidence="3 5" id="KW-1133">Transmembrane helix</keyword>
<comment type="subcellular location">
    <subcellularLocation>
        <location evidence="1">Membrane</location>
    </subcellularLocation>
</comment>
<dbReference type="Proteomes" id="UP001352533">
    <property type="component" value="Unassembled WGS sequence"/>
</dbReference>
<evidence type="ECO:0000313" key="6">
    <source>
        <dbReference type="EMBL" id="MEE6113479.1"/>
    </source>
</evidence>
<evidence type="ECO:0000256" key="2">
    <source>
        <dbReference type="ARBA" id="ARBA00022692"/>
    </source>
</evidence>
<keyword evidence="7" id="KW-1185">Reference proteome</keyword>
<sequence length="118" mass="13281">MSDLNESFPSFNGMNRPAMVFGVPMVAALFILCFMVVSGFLGSFLNWGFYSLILPAIGAVYLLFLKIICEDDPNALAFIKWRLKAILIKQGQGNPVILLTSDSKRREVYNARRQIKKC</sequence>
<dbReference type="EMBL" id="JAMDKS010000025">
    <property type="protein sequence ID" value="MEE6113479.1"/>
    <property type="molecule type" value="Genomic_DNA"/>
</dbReference>
<evidence type="ECO:0000256" key="5">
    <source>
        <dbReference type="SAM" id="Phobius"/>
    </source>
</evidence>